<feature type="domain" description="GCVT N-terminal" evidence="2">
    <location>
        <begin position="564"/>
        <end position="632"/>
    </location>
</feature>
<comment type="caution">
    <text evidence="4">The sequence shown here is derived from an EMBL/GenBank/DDBJ whole genome shotgun (WGS) entry which is preliminary data.</text>
</comment>
<dbReference type="InterPro" id="IPR027266">
    <property type="entry name" value="TrmE/GcvT-like"/>
</dbReference>
<dbReference type="InterPro" id="IPR032503">
    <property type="entry name" value="FAO_M"/>
</dbReference>
<name>A0AAV2R2C7_MEGNR</name>
<dbReference type="Proteomes" id="UP001497623">
    <property type="component" value="Unassembled WGS sequence"/>
</dbReference>
<evidence type="ECO:0000259" key="3">
    <source>
        <dbReference type="Pfam" id="PF16350"/>
    </source>
</evidence>
<dbReference type="InterPro" id="IPR006076">
    <property type="entry name" value="FAD-dep_OxRdtase"/>
</dbReference>
<dbReference type="Gene3D" id="3.30.1360.120">
    <property type="entry name" value="Probable tRNA modification gtpase trme, domain 1"/>
    <property type="match status" value="1"/>
</dbReference>
<proteinExistence type="predicted"/>
<keyword evidence="5" id="KW-1185">Reference proteome</keyword>
<evidence type="ECO:0000313" key="4">
    <source>
        <dbReference type="EMBL" id="CAL4112981.1"/>
    </source>
</evidence>
<protein>
    <submittedName>
        <fullName evidence="4">Uncharacterized protein</fullName>
    </submittedName>
</protein>
<dbReference type="Gene3D" id="3.30.9.10">
    <property type="entry name" value="D-Amino Acid Oxidase, subunit A, domain 2"/>
    <property type="match status" value="1"/>
</dbReference>
<accession>A0AAV2R2C7</accession>
<evidence type="ECO:0000259" key="2">
    <source>
        <dbReference type="Pfam" id="PF01571"/>
    </source>
</evidence>
<organism evidence="4 5">
    <name type="scientific">Meganyctiphanes norvegica</name>
    <name type="common">Northern krill</name>
    <name type="synonym">Thysanopoda norvegica</name>
    <dbReference type="NCBI Taxonomy" id="48144"/>
    <lineage>
        <taxon>Eukaryota</taxon>
        <taxon>Metazoa</taxon>
        <taxon>Ecdysozoa</taxon>
        <taxon>Arthropoda</taxon>
        <taxon>Crustacea</taxon>
        <taxon>Multicrustacea</taxon>
        <taxon>Malacostraca</taxon>
        <taxon>Eumalacostraca</taxon>
        <taxon>Eucarida</taxon>
        <taxon>Euphausiacea</taxon>
        <taxon>Euphausiidae</taxon>
        <taxon>Meganyctiphanes</taxon>
    </lineage>
</organism>
<dbReference type="Pfam" id="PF01266">
    <property type="entry name" value="DAO"/>
    <property type="match status" value="1"/>
</dbReference>
<feature type="domain" description="FAD dependent oxidoreductase central" evidence="3">
    <location>
        <begin position="410"/>
        <end position="465"/>
    </location>
</feature>
<dbReference type="Pfam" id="PF16350">
    <property type="entry name" value="FAO_M"/>
    <property type="match status" value="1"/>
</dbReference>
<dbReference type="AlphaFoldDB" id="A0AAV2R2C7"/>
<dbReference type="InterPro" id="IPR036188">
    <property type="entry name" value="FAD/NAD-bd_sf"/>
</dbReference>
<evidence type="ECO:0000313" key="5">
    <source>
        <dbReference type="Proteomes" id="UP001497623"/>
    </source>
</evidence>
<dbReference type="Gene3D" id="3.50.50.60">
    <property type="entry name" value="FAD/NAD(P)-binding domain"/>
    <property type="match status" value="1"/>
</dbReference>
<reference evidence="4 5" key="1">
    <citation type="submission" date="2024-05" db="EMBL/GenBank/DDBJ databases">
        <authorList>
            <person name="Wallberg A."/>
        </authorList>
    </citation>
    <scope>NUCLEOTIDE SEQUENCE [LARGE SCALE GENOMIC DNA]</scope>
</reference>
<dbReference type="SUPFAM" id="SSF51905">
    <property type="entry name" value="FAD/NAD(P)-binding domain"/>
    <property type="match status" value="1"/>
</dbReference>
<feature type="domain" description="FAD dependent oxidoreductase" evidence="1">
    <location>
        <begin position="45"/>
        <end position="406"/>
    </location>
</feature>
<dbReference type="Pfam" id="PF01571">
    <property type="entry name" value="GCV_T"/>
    <property type="match status" value="2"/>
</dbReference>
<dbReference type="Gene3D" id="3.30.70.1400">
    <property type="entry name" value="Aminomethyltransferase beta-barrel domains"/>
    <property type="match status" value="1"/>
</dbReference>
<evidence type="ECO:0000259" key="1">
    <source>
        <dbReference type="Pfam" id="PF01266"/>
    </source>
</evidence>
<dbReference type="SUPFAM" id="SSF54373">
    <property type="entry name" value="FAD-linked reductases, C-terminal domain"/>
    <property type="match status" value="1"/>
</dbReference>
<feature type="non-terminal residue" evidence="4">
    <location>
        <position position="668"/>
    </location>
</feature>
<sequence length="668" mass="75571">MAQIMSSRQLRVAYHFTRLNQNHSRVTRDEFVIRKYSSLPARTQVVVCGAGMVGNSIAYHLTQAGWTDVVVLEQNQISSGTSHDGSGVLGLFKPASERKIVTHSVELIKQLQNLGYNLGFQQCGSLNLARTHDRAIALKRRVAYVKPSGLQCEWLDRHAIKALHPLLFTDDLEGGVWVPDDAVANPFAVSNTLASLAQDQGAKYVTNCRVYTVITDDEPHTQITPKVTHIQTNKGTVECEYFVNASGMWARKLGEQSLPKVRIPTFPAEHFYLHTLPMREAAVNLPLIRDYDSHMFCVTRDSKFIIGGFERKAKPAFDNGIPENWKSLLVGDEAHFRPIKKGAEHRLPILQNALYEKLINVPDNFTPDGKWILGETPEIDNYFVAVGMNGNNIQGAIGSGQAIAEWIIYGTPATQMLPFDVRRFIDLHNNRRYLKERTTEVVGRHYQILYPEQCEYRTARRLRCSPIYSELEAAGALFGTRMGFERALYFDKQRRKSQANDFMAENTFGKPHFHDLVHEEYNACREGVGIIDLSSFTKMEITSIGYDRKRLFDAEESRVQSASNQVVEFMQKLCSNDVNIPVGGVVHTGMHNDQGGYENEGMLIRKFDNSHLIVTGAKGETKSFNWFAQLLKYLSIPPKFGVLVITSNKVRDLEKNHPKAVLLFYRKL</sequence>
<dbReference type="PANTHER" id="PTHR13847">
    <property type="entry name" value="SARCOSINE DEHYDROGENASE-RELATED"/>
    <property type="match status" value="1"/>
</dbReference>
<dbReference type="PANTHER" id="PTHR13847:SF193">
    <property type="entry name" value="PYRUVATE DEHYDROGENASE PHOSPHATASE REGULATORY SUBUNIT, MITOCHONDRIAL"/>
    <property type="match status" value="1"/>
</dbReference>
<dbReference type="SUPFAM" id="SSF103025">
    <property type="entry name" value="Folate-binding domain"/>
    <property type="match status" value="1"/>
</dbReference>
<dbReference type="GO" id="GO:0005759">
    <property type="term" value="C:mitochondrial matrix"/>
    <property type="evidence" value="ECO:0007669"/>
    <property type="project" value="TreeGrafter"/>
</dbReference>
<feature type="domain" description="GCVT N-terminal" evidence="2">
    <location>
        <begin position="468"/>
        <end position="542"/>
    </location>
</feature>
<dbReference type="InterPro" id="IPR006222">
    <property type="entry name" value="GCVT_N"/>
</dbReference>
<dbReference type="EMBL" id="CAXKWB010015200">
    <property type="protein sequence ID" value="CAL4112981.1"/>
    <property type="molecule type" value="Genomic_DNA"/>
</dbReference>
<gene>
    <name evidence="4" type="ORF">MNOR_LOCUS20016</name>
</gene>